<organism evidence="1 2">
    <name type="scientific">Bacteroides xylanisolvens</name>
    <dbReference type="NCBI Taxonomy" id="371601"/>
    <lineage>
        <taxon>Bacteria</taxon>
        <taxon>Pseudomonadati</taxon>
        <taxon>Bacteroidota</taxon>
        <taxon>Bacteroidia</taxon>
        <taxon>Bacteroidales</taxon>
        <taxon>Bacteroidaceae</taxon>
        <taxon>Bacteroides</taxon>
    </lineage>
</organism>
<dbReference type="Proteomes" id="UP000285503">
    <property type="component" value="Unassembled WGS sequence"/>
</dbReference>
<evidence type="ECO:0000313" key="1">
    <source>
        <dbReference type="EMBL" id="RHK29024.1"/>
    </source>
</evidence>
<name>A0A174HC12_9BACE</name>
<evidence type="ECO:0000313" key="2">
    <source>
        <dbReference type="Proteomes" id="UP000285503"/>
    </source>
</evidence>
<comment type="caution">
    <text evidence="1">The sequence shown here is derived from an EMBL/GenBank/DDBJ whole genome shotgun (WGS) entry which is preliminary data.</text>
</comment>
<proteinExistence type="predicted"/>
<dbReference type="EMBL" id="QRNE01000012">
    <property type="protein sequence ID" value="RHK29024.1"/>
    <property type="molecule type" value="Genomic_DNA"/>
</dbReference>
<reference evidence="1 2" key="1">
    <citation type="submission" date="2018-08" db="EMBL/GenBank/DDBJ databases">
        <title>A genome reference for cultivated species of the human gut microbiota.</title>
        <authorList>
            <person name="Zou Y."/>
            <person name="Xue W."/>
            <person name="Luo G."/>
        </authorList>
    </citation>
    <scope>NUCLEOTIDE SEQUENCE [LARGE SCALE GENOMIC DNA]</scope>
    <source>
        <strain evidence="1 2">AF46-11NS</strain>
    </source>
</reference>
<protein>
    <submittedName>
        <fullName evidence="1">Uncharacterized protein</fullName>
    </submittedName>
</protein>
<sequence>MKSILGVIVLLLLSFLIGSNKPVDTACSLPDTSEWSVANSDICLKVDGDSLFWTMKSDKADIPAITASAGYNLLSSGKISLTYNLPLLSQDLSYIYGEKNEILHQHIIHVSLCKQEDDRLVFYSSAGDSIVFCRNN</sequence>
<gene>
    <name evidence="1" type="ORF">DW075_03985</name>
</gene>
<dbReference type="AlphaFoldDB" id="A0A174HC12"/>
<dbReference type="RefSeq" id="WP_055235921.1">
    <property type="nucleotide sequence ID" value="NZ_JBCHFH010000030.1"/>
</dbReference>
<accession>A0A174HC12</accession>